<accession>A0ABP1PQ59</accession>
<evidence type="ECO:0000259" key="2">
    <source>
        <dbReference type="PROSITE" id="PS50882"/>
    </source>
</evidence>
<feature type="region of interest" description="Disordered" evidence="1">
    <location>
        <begin position="222"/>
        <end position="385"/>
    </location>
</feature>
<protein>
    <recommendedName>
        <fullName evidence="2">YTH domain-containing protein</fullName>
    </recommendedName>
</protein>
<dbReference type="Gene3D" id="3.10.590.10">
    <property type="entry name" value="ph1033 like domains"/>
    <property type="match status" value="1"/>
</dbReference>
<comment type="caution">
    <text evidence="3">The sequence shown here is derived from an EMBL/GenBank/DDBJ whole genome shotgun (WGS) entry which is preliminary data.</text>
</comment>
<dbReference type="InterPro" id="IPR007275">
    <property type="entry name" value="YTH_domain"/>
</dbReference>
<proteinExistence type="predicted"/>
<evidence type="ECO:0000313" key="3">
    <source>
        <dbReference type="EMBL" id="CAL8073126.1"/>
    </source>
</evidence>
<dbReference type="EMBL" id="CAXLJM020000007">
    <property type="protein sequence ID" value="CAL8073126.1"/>
    <property type="molecule type" value="Genomic_DNA"/>
</dbReference>
<feature type="region of interest" description="Disordered" evidence="1">
    <location>
        <begin position="1"/>
        <end position="57"/>
    </location>
</feature>
<name>A0ABP1PQ59_9HEXA</name>
<evidence type="ECO:0000256" key="1">
    <source>
        <dbReference type="SAM" id="MobiDB-lite"/>
    </source>
</evidence>
<dbReference type="PROSITE" id="PS50882">
    <property type="entry name" value="YTH"/>
    <property type="match status" value="1"/>
</dbReference>
<feature type="compositionally biased region" description="Pro residues" evidence="1">
    <location>
        <begin position="265"/>
        <end position="293"/>
    </location>
</feature>
<reference evidence="3 4" key="1">
    <citation type="submission" date="2024-08" db="EMBL/GenBank/DDBJ databases">
        <authorList>
            <person name="Cucini C."/>
            <person name="Frati F."/>
        </authorList>
    </citation>
    <scope>NUCLEOTIDE SEQUENCE [LARGE SCALE GENOMIC DNA]</scope>
</reference>
<sequence length="700" mass="76375">MSTSVSDHQRGKGPGNSGKPPSSKFSNASKGGDYEEVESWRNQNQQHHQQGYGQASDPYMSSYYGSFQYQAPFGVNENGPWSSNGGGDVAFLGGGGGNYSQQGMHDSQGGHYGGDAMFSGNSGGGFNNFGGGGPGFGYGGYGNGDYSTWGGPQPRKHYDDYYREGMYGDERGVKMMEQGMGGLSLRDGDKEHSMKELKDMVAMQQGGGGGGSKKTTWATIASQPAKPQTSTKKKAGMPPPPIIPGAWESKNGTVAKAPIAAPVQAPHPPAWERPSKLPPPSGPPQQPPPPQSAPPSGMNSHSQGGPPSRGYGQQQMGYMPPPPPHPSAPQMIPHSGHSYSQHSHPPPPPSNSSSSNNTASSPPAPPPVFPAEKLKKNNDYNPPTFDLTPEGARFFVIKSYSEDDIHRSIKYEIWCSTEHGNKRLDQAFKEREGKGPIYLLFSVNGSGHFCGMAHMISHVDYNSSSSVWSQDKWKGQFKVKWVYVKDVPNSQLRNIRLENNENKPVTNSRDTQEVPYEKGKQVLKILHTYPHTTSIFDDFTHYEKRQEEEDQRRVVVQQPPPPPPHERNEHGGPPGPGLGMGGGRGGRGGHMGGGYHGNHHMDGGHGGGGHFGGRGRDRDFGGRENHRDFREHRGGDPERERMDRNHDHHRQGGDRGMDRMDRDRGDHFNGGGHRDFYQRDRDHRGGMRGGGRGGHHPMRN</sequence>
<feature type="compositionally biased region" description="Low complexity" evidence="1">
    <location>
        <begin position="328"/>
        <end position="343"/>
    </location>
</feature>
<dbReference type="PANTHER" id="PTHR12357">
    <property type="entry name" value="YTH YT521-B HOMOLOGY DOMAIN-CONTAINING"/>
    <property type="match status" value="1"/>
</dbReference>
<dbReference type="InterPro" id="IPR045168">
    <property type="entry name" value="YTH_prot"/>
</dbReference>
<organism evidence="3 4">
    <name type="scientific">Orchesella dallaii</name>
    <dbReference type="NCBI Taxonomy" id="48710"/>
    <lineage>
        <taxon>Eukaryota</taxon>
        <taxon>Metazoa</taxon>
        <taxon>Ecdysozoa</taxon>
        <taxon>Arthropoda</taxon>
        <taxon>Hexapoda</taxon>
        <taxon>Collembola</taxon>
        <taxon>Entomobryomorpha</taxon>
        <taxon>Entomobryoidea</taxon>
        <taxon>Orchesellidae</taxon>
        <taxon>Orchesellinae</taxon>
        <taxon>Orchesella</taxon>
    </lineage>
</organism>
<dbReference type="CDD" id="cd21134">
    <property type="entry name" value="YTH"/>
    <property type="match status" value="1"/>
</dbReference>
<dbReference type="Proteomes" id="UP001642540">
    <property type="component" value="Unassembled WGS sequence"/>
</dbReference>
<dbReference type="Pfam" id="PF04146">
    <property type="entry name" value="YTH"/>
    <property type="match status" value="1"/>
</dbReference>
<feature type="compositionally biased region" description="Basic and acidic residues" evidence="1">
    <location>
        <begin position="614"/>
        <end position="685"/>
    </location>
</feature>
<dbReference type="PANTHER" id="PTHR12357:SF89">
    <property type="entry name" value="YTH DOMAIN-CONTAINING FAMILY PROTEIN"/>
    <property type="match status" value="1"/>
</dbReference>
<feature type="compositionally biased region" description="Low complexity" evidence="1">
    <location>
        <begin position="351"/>
        <end position="361"/>
    </location>
</feature>
<feature type="region of interest" description="Disordered" evidence="1">
    <location>
        <begin position="545"/>
        <end position="700"/>
    </location>
</feature>
<gene>
    <name evidence="3" type="ORF">ODALV1_LOCUS2502</name>
</gene>
<evidence type="ECO:0000313" key="4">
    <source>
        <dbReference type="Proteomes" id="UP001642540"/>
    </source>
</evidence>
<feature type="compositionally biased region" description="Low complexity" evidence="1">
    <location>
        <begin position="42"/>
        <end position="54"/>
    </location>
</feature>
<feature type="compositionally biased region" description="Gly residues" evidence="1">
    <location>
        <begin position="577"/>
        <end position="596"/>
    </location>
</feature>
<keyword evidence="4" id="KW-1185">Reference proteome</keyword>
<feature type="domain" description="YTH" evidence="2">
    <location>
        <begin position="392"/>
        <end position="526"/>
    </location>
</feature>